<dbReference type="PANTHER" id="PTHR11839:SF18">
    <property type="entry name" value="NUDIX HYDROLASE DOMAIN-CONTAINING PROTEIN"/>
    <property type="match status" value="1"/>
</dbReference>
<feature type="domain" description="Nudix hydrolase" evidence="3">
    <location>
        <begin position="105"/>
        <end position="271"/>
    </location>
</feature>
<dbReference type="Gene3D" id="3.90.79.10">
    <property type="entry name" value="Nucleoside Triphosphate Pyrophosphohydrolase"/>
    <property type="match status" value="1"/>
</dbReference>
<dbReference type="AlphaFoldDB" id="S3DF61"/>
<dbReference type="OrthoDB" id="10249920at2759"/>
<dbReference type="PROSITE" id="PS51462">
    <property type="entry name" value="NUDIX"/>
    <property type="match status" value="1"/>
</dbReference>
<accession>S3DF61</accession>
<comment type="cofactor">
    <cofactor evidence="1">
        <name>Mg(2+)</name>
        <dbReference type="ChEBI" id="CHEBI:18420"/>
    </cofactor>
</comment>
<evidence type="ECO:0000256" key="2">
    <source>
        <dbReference type="ARBA" id="ARBA00022801"/>
    </source>
</evidence>
<reference evidence="4 5" key="1">
    <citation type="journal article" date="2013" name="BMC Genomics">
        <title>Genomics-driven discovery of the pneumocandin biosynthetic gene cluster in the fungus Glarea lozoyensis.</title>
        <authorList>
            <person name="Chen L."/>
            <person name="Yue Q."/>
            <person name="Zhang X."/>
            <person name="Xiang M."/>
            <person name="Wang C."/>
            <person name="Li S."/>
            <person name="Che Y."/>
            <person name="Ortiz-Lopez F.J."/>
            <person name="Bills G.F."/>
            <person name="Liu X."/>
            <person name="An Z."/>
        </authorList>
    </citation>
    <scope>NUCLEOTIDE SEQUENCE [LARGE SCALE GENOMIC DNA]</scope>
    <source>
        <strain evidence="5">ATCC 20868 / MF5171</strain>
    </source>
</reference>
<proteinExistence type="predicted"/>
<dbReference type="SUPFAM" id="SSF55811">
    <property type="entry name" value="Nudix"/>
    <property type="match status" value="1"/>
</dbReference>
<dbReference type="HOGENOM" id="CLU_070130_0_0_1"/>
<evidence type="ECO:0000256" key="1">
    <source>
        <dbReference type="ARBA" id="ARBA00001946"/>
    </source>
</evidence>
<keyword evidence="5" id="KW-1185">Reference proteome</keyword>
<evidence type="ECO:0000313" key="4">
    <source>
        <dbReference type="EMBL" id="EPE30621.1"/>
    </source>
</evidence>
<dbReference type="STRING" id="1116229.S3DF61"/>
<dbReference type="GO" id="GO:0080042">
    <property type="term" value="F:ADP-glucose pyrophosphohydrolase activity"/>
    <property type="evidence" value="ECO:0007669"/>
    <property type="project" value="TreeGrafter"/>
</dbReference>
<organism evidence="4 5">
    <name type="scientific">Glarea lozoyensis (strain ATCC 20868 / MF5171)</name>
    <dbReference type="NCBI Taxonomy" id="1116229"/>
    <lineage>
        <taxon>Eukaryota</taxon>
        <taxon>Fungi</taxon>
        <taxon>Dikarya</taxon>
        <taxon>Ascomycota</taxon>
        <taxon>Pezizomycotina</taxon>
        <taxon>Leotiomycetes</taxon>
        <taxon>Helotiales</taxon>
        <taxon>Helotiaceae</taxon>
        <taxon>Glarea</taxon>
    </lineage>
</organism>
<dbReference type="GO" id="GO:0080041">
    <property type="term" value="F:ADP-ribose pyrophosphohydrolase activity"/>
    <property type="evidence" value="ECO:0007669"/>
    <property type="project" value="TreeGrafter"/>
</dbReference>
<dbReference type="eggNOG" id="KOG3041">
    <property type="taxonomic scope" value="Eukaryota"/>
</dbReference>
<sequence length="287" mass="32663">MSKFQPSFDLDWFDPPAQVRFDTSHIIKEELLGFHPFKQWAETLISTLELQRTDVKHPFHANPYTLQSITVQSADWFTKTRIGFVKLSADIKNDKNETLPGVAFLRGGSVAMLMILRPSDSNTERWVIMTEQPRVPAGSLRFLEIPAGMMDFTDTFAGVAAKEIAEETGIKLKASELKNLTEMALAGVDGKDHNEKMQAAMYPSPGGSDEFIAIFLWEKILDRQEIENLRGKLTGLRTQGEKITVRILDYELLWRVGARDAKTLAAWSLYEALKRARHEELIDYQSW</sequence>
<dbReference type="KEGG" id="glz:GLAREA_03588"/>
<dbReference type="CDD" id="cd03424">
    <property type="entry name" value="NUDIX_ADPRase_Nudt5_UGPPase_Nudt14"/>
    <property type="match status" value="1"/>
</dbReference>
<dbReference type="RefSeq" id="XP_008082032.1">
    <property type="nucleotide sequence ID" value="XM_008083841.1"/>
</dbReference>
<gene>
    <name evidence="4" type="ORF">GLAREA_03588</name>
</gene>
<dbReference type="PANTHER" id="PTHR11839">
    <property type="entry name" value="UDP/ADP-SUGAR PYROPHOSPHATASE"/>
    <property type="match status" value="1"/>
</dbReference>
<dbReference type="Proteomes" id="UP000016922">
    <property type="component" value="Unassembled WGS sequence"/>
</dbReference>
<name>S3DF61_GLAL2</name>
<dbReference type="GO" id="GO:0019693">
    <property type="term" value="P:ribose phosphate metabolic process"/>
    <property type="evidence" value="ECO:0007669"/>
    <property type="project" value="TreeGrafter"/>
</dbReference>
<dbReference type="InterPro" id="IPR000086">
    <property type="entry name" value="NUDIX_hydrolase_dom"/>
</dbReference>
<dbReference type="GO" id="GO:0006753">
    <property type="term" value="P:nucleoside phosphate metabolic process"/>
    <property type="evidence" value="ECO:0007669"/>
    <property type="project" value="TreeGrafter"/>
</dbReference>
<evidence type="ECO:0000313" key="5">
    <source>
        <dbReference type="Proteomes" id="UP000016922"/>
    </source>
</evidence>
<dbReference type="GeneID" id="19462643"/>
<dbReference type="EMBL" id="KE145363">
    <property type="protein sequence ID" value="EPE30621.1"/>
    <property type="molecule type" value="Genomic_DNA"/>
</dbReference>
<evidence type="ECO:0000259" key="3">
    <source>
        <dbReference type="PROSITE" id="PS51462"/>
    </source>
</evidence>
<keyword evidence="2" id="KW-0378">Hydrolase</keyword>
<dbReference type="OMA" id="VLMDHFN"/>
<protein>
    <submittedName>
        <fullName evidence="4">Nudix</fullName>
    </submittedName>
</protein>
<dbReference type="InterPro" id="IPR015797">
    <property type="entry name" value="NUDIX_hydrolase-like_dom_sf"/>
</dbReference>